<dbReference type="InterPro" id="IPR036271">
    <property type="entry name" value="Tet_transcr_reg_TetR-rel_C_sf"/>
</dbReference>
<dbReference type="PANTHER" id="PTHR30055">
    <property type="entry name" value="HTH-TYPE TRANSCRIPTIONAL REGULATOR RUTR"/>
    <property type="match status" value="1"/>
</dbReference>
<dbReference type="RefSeq" id="WP_345411374.1">
    <property type="nucleotide sequence ID" value="NZ_BAABGT010000002.1"/>
</dbReference>
<sequence>MSASPARPRKDQIRNRKALIAAGKEVFAERGIDAPMDLVARRANLSNASLYRHFPRREDLIAEVLLTNLGRAEVALAEGLAHEDGWAGFVHYLGWLFAEQIDNPAYLGALRAIPAGRSAEVDRLRDKLLTELEDLIARAKDQGALRRDRWLEDVFLYLSLNEQLAHAHTDPHSASRRLLELALSSLRLGDDGTSTQDVPEPPSVLALRRTVGHEVAGLPLAETAEE</sequence>
<dbReference type="PRINTS" id="PR00455">
    <property type="entry name" value="HTHTETR"/>
</dbReference>
<keyword evidence="3" id="KW-0804">Transcription</keyword>
<dbReference type="Pfam" id="PF00440">
    <property type="entry name" value="TetR_N"/>
    <property type="match status" value="1"/>
</dbReference>
<feature type="DNA-binding region" description="H-T-H motif" evidence="4">
    <location>
        <begin position="35"/>
        <end position="54"/>
    </location>
</feature>
<dbReference type="Pfam" id="PF21597">
    <property type="entry name" value="TetR_C_43"/>
    <property type="match status" value="1"/>
</dbReference>
<evidence type="ECO:0000256" key="1">
    <source>
        <dbReference type="ARBA" id="ARBA00023015"/>
    </source>
</evidence>
<gene>
    <name evidence="6" type="ORF">GCM10023175_00170</name>
</gene>
<accession>A0ABP8RCA2</accession>
<dbReference type="InterPro" id="IPR050109">
    <property type="entry name" value="HTH-type_TetR-like_transc_reg"/>
</dbReference>
<keyword evidence="2 4" id="KW-0238">DNA-binding</keyword>
<evidence type="ECO:0000256" key="3">
    <source>
        <dbReference type="ARBA" id="ARBA00023163"/>
    </source>
</evidence>
<dbReference type="SUPFAM" id="SSF46689">
    <property type="entry name" value="Homeodomain-like"/>
    <property type="match status" value="1"/>
</dbReference>
<evidence type="ECO:0000256" key="4">
    <source>
        <dbReference type="PROSITE-ProRule" id="PRU00335"/>
    </source>
</evidence>
<reference evidence="7" key="1">
    <citation type="journal article" date="2019" name="Int. J. Syst. Evol. Microbiol.">
        <title>The Global Catalogue of Microorganisms (GCM) 10K type strain sequencing project: providing services to taxonomists for standard genome sequencing and annotation.</title>
        <authorList>
            <consortium name="The Broad Institute Genomics Platform"/>
            <consortium name="The Broad Institute Genome Sequencing Center for Infectious Disease"/>
            <person name="Wu L."/>
            <person name="Ma J."/>
        </authorList>
    </citation>
    <scope>NUCLEOTIDE SEQUENCE [LARGE SCALE GENOMIC DNA]</scope>
    <source>
        <strain evidence="7">JCM 17906</strain>
    </source>
</reference>
<dbReference type="Gene3D" id="1.10.357.10">
    <property type="entry name" value="Tetracycline Repressor, domain 2"/>
    <property type="match status" value="1"/>
</dbReference>
<keyword evidence="7" id="KW-1185">Reference proteome</keyword>
<dbReference type="InterPro" id="IPR001647">
    <property type="entry name" value="HTH_TetR"/>
</dbReference>
<keyword evidence="1" id="KW-0805">Transcription regulation</keyword>
<dbReference type="InterPro" id="IPR049445">
    <property type="entry name" value="TetR_SbtR-like_C"/>
</dbReference>
<feature type="domain" description="HTH tetR-type" evidence="5">
    <location>
        <begin position="13"/>
        <end position="72"/>
    </location>
</feature>
<proteinExistence type="predicted"/>
<evidence type="ECO:0000256" key="2">
    <source>
        <dbReference type="ARBA" id="ARBA00023125"/>
    </source>
</evidence>
<organism evidence="6 7">
    <name type="scientific">Pseudonocardia xishanensis</name>
    <dbReference type="NCBI Taxonomy" id="630995"/>
    <lineage>
        <taxon>Bacteria</taxon>
        <taxon>Bacillati</taxon>
        <taxon>Actinomycetota</taxon>
        <taxon>Actinomycetes</taxon>
        <taxon>Pseudonocardiales</taxon>
        <taxon>Pseudonocardiaceae</taxon>
        <taxon>Pseudonocardia</taxon>
    </lineage>
</organism>
<dbReference type="PROSITE" id="PS50977">
    <property type="entry name" value="HTH_TETR_2"/>
    <property type="match status" value="1"/>
</dbReference>
<evidence type="ECO:0000313" key="6">
    <source>
        <dbReference type="EMBL" id="GAA4535093.1"/>
    </source>
</evidence>
<dbReference type="PANTHER" id="PTHR30055:SF234">
    <property type="entry name" value="HTH-TYPE TRANSCRIPTIONAL REGULATOR BETI"/>
    <property type="match status" value="1"/>
</dbReference>
<dbReference type="EMBL" id="BAABGT010000002">
    <property type="protein sequence ID" value="GAA4535093.1"/>
    <property type="molecule type" value="Genomic_DNA"/>
</dbReference>
<dbReference type="InterPro" id="IPR009057">
    <property type="entry name" value="Homeodomain-like_sf"/>
</dbReference>
<evidence type="ECO:0000259" key="5">
    <source>
        <dbReference type="PROSITE" id="PS50977"/>
    </source>
</evidence>
<dbReference type="Proteomes" id="UP001501598">
    <property type="component" value="Unassembled WGS sequence"/>
</dbReference>
<evidence type="ECO:0000313" key="7">
    <source>
        <dbReference type="Proteomes" id="UP001501598"/>
    </source>
</evidence>
<name>A0ABP8RCA2_9PSEU</name>
<dbReference type="SUPFAM" id="SSF48498">
    <property type="entry name" value="Tetracyclin repressor-like, C-terminal domain"/>
    <property type="match status" value="1"/>
</dbReference>
<protein>
    <recommendedName>
        <fullName evidence="5">HTH tetR-type domain-containing protein</fullName>
    </recommendedName>
</protein>
<comment type="caution">
    <text evidence="6">The sequence shown here is derived from an EMBL/GenBank/DDBJ whole genome shotgun (WGS) entry which is preliminary data.</text>
</comment>